<dbReference type="Proteomes" id="UP000621631">
    <property type="component" value="Unassembled WGS sequence"/>
</dbReference>
<evidence type="ECO:0000313" key="3">
    <source>
        <dbReference type="Proteomes" id="UP000621631"/>
    </source>
</evidence>
<name>A0ABR7VU28_VIRHA</name>
<evidence type="ECO:0000256" key="1">
    <source>
        <dbReference type="SAM" id="MobiDB-lite"/>
    </source>
</evidence>
<accession>A0ABR7VU28</accession>
<reference evidence="2 3" key="1">
    <citation type="submission" date="2020-09" db="EMBL/GenBank/DDBJ databases">
        <title>Draft Genome Sequences of Oil-Oxidizing Bacteria Halomonas titanicae, Marinobacter lutaoensis, and Virgibacillus halodenitrificans Isolated from Highly Saline Environments.</title>
        <authorList>
            <person name="Grouzdev D.S."/>
            <person name="Sokolova D.S."/>
            <person name="Semenova E.M."/>
            <person name="Borzenkov I.A."/>
            <person name="Bidzhieva S.K."/>
            <person name="Poltaraus A.B."/>
            <person name="Nazina T.N."/>
        </authorList>
    </citation>
    <scope>NUCLEOTIDE SEQUENCE [LARGE SCALE GENOMIC DNA]</scope>
    <source>
        <strain evidence="2 3">VKM B-3472D</strain>
    </source>
</reference>
<dbReference type="RefSeq" id="WP_189779435.1">
    <property type="nucleotide sequence ID" value="NZ_JACWEZ010000027.1"/>
</dbReference>
<dbReference type="EMBL" id="JACWEZ010000027">
    <property type="protein sequence ID" value="MBD1224795.1"/>
    <property type="molecule type" value="Genomic_DNA"/>
</dbReference>
<evidence type="ECO:0000313" key="2">
    <source>
        <dbReference type="EMBL" id="MBD1224795.1"/>
    </source>
</evidence>
<comment type="caution">
    <text evidence="2">The sequence shown here is derived from an EMBL/GenBank/DDBJ whole genome shotgun (WGS) entry which is preliminary data.</text>
</comment>
<proteinExistence type="predicted"/>
<keyword evidence="3" id="KW-1185">Reference proteome</keyword>
<evidence type="ECO:0008006" key="4">
    <source>
        <dbReference type="Google" id="ProtNLM"/>
    </source>
</evidence>
<organism evidence="2 3">
    <name type="scientific">Virgibacillus halodenitrificans</name>
    <name type="common">Bacillus halodenitrificans</name>
    <dbReference type="NCBI Taxonomy" id="1482"/>
    <lineage>
        <taxon>Bacteria</taxon>
        <taxon>Bacillati</taxon>
        <taxon>Bacillota</taxon>
        <taxon>Bacilli</taxon>
        <taxon>Bacillales</taxon>
        <taxon>Bacillaceae</taxon>
        <taxon>Virgibacillus</taxon>
    </lineage>
</organism>
<gene>
    <name evidence="2" type="ORF">IC602_19455</name>
</gene>
<feature type="compositionally biased region" description="Basic and acidic residues" evidence="1">
    <location>
        <begin position="77"/>
        <end position="87"/>
    </location>
</feature>
<protein>
    <recommendedName>
        <fullName evidence="4">Phage terminase small subunit P27 family</fullName>
    </recommendedName>
</protein>
<feature type="region of interest" description="Disordered" evidence="1">
    <location>
        <begin position="67"/>
        <end position="87"/>
    </location>
</feature>
<sequence>MSKVGRPKKNRLPQELQRKIEALEGETNEKKIKELKKFMKKEAEICGALQSNGTVCVKKPWVREDGSTNGRCVTHGGSKELSKDPERRERQLANLNPKARLVHGMYSQEFKEKLTKEEVNFYNEMVDWFTESYPEDIDPINMSLLHRYGMNTIKTMRQESTDFLKESRSQNSFERMMINFANELGLNKKYRDSKENKVNKQNADIALLFQNDSDKR</sequence>